<dbReference type="eggNOG" id="COG2814">
    <property type="taxonomic scope" value="Bacteria"/>
</dbReference>
<dbReference type="CDD" id="cd17474">
    <property type="entry name" value="MFS_YfmO_like"/>
    <property type="match status" value="1"/>
</dbReference>
<dbReference type="PANTHER" id="PTHR43124:SF3">
    <property type="entry name" value="CHLORAMPHENICOL EFFLUX PUMP RV0191"/>
    <property type="match status" value="1"/>
</dbReference>
<sequence length="393" mass="42908">MKTKVILYTLAISALVGSLSQNIYTPILQQMQEQLHTSPYLINLSISVFTIALAVMQIVYGPLIDSIGRRAVLLPSLLLYVIASVGCAYAESIFGFLFYRVLQGIGVAAIPVIAATVIGDIFEGSHRAKAMSSYQMLLSLASVIGPLLGGFIGGQGGFTGIFTFLSVTGFVMFLASLVFVPETKPTKGIVRTFQLQAYGKVLVHPIGRLVLLLGFAQFYLFYSVLVFLPHVLQNTYGLSAQQTGLAFLPLSLCLMAGSFVSGRLKKKQQERTEKRLVFTCFLHLIAVVIFTLTANISIGWLLFSLSLYGFSGGYAMPIQSTLLTELFVAERATAIGFYNFIRYVGMAVGPIIGSFLYQGEQFVLTFGVGATGFAIVILFARNMIRIREKQLLQ</sequence>
<feature type="transmembrane region" description="Helical" evidence="7">
    <location>
        <begin position="276"/>
        <end position="301"/>
    </location>
</feature>
<proteinExistence type="predicted"/>
<dbReference type="PROSITE" id="PS50850">
    <property type="entry name" value="MFS"/>
    <property type="match status" value="1"/>
</dbReference>
<feature type="transmembrane region" description="Helical" evidence="7">
    <location>
        <begin position="201"/>
        <end position="225"/>
    </location>
</feature>
<dbReference type="PANTHER" id="PTHR43124">
    <property type="entry name" value="PURINE EFFLUX PUMP PBUE"/>
    <property type="match status" value="1"/>
</dbReference>
<evidence type="ECO:0000256" key="7">
    <source>
        <dbReference type="SAM" id="Phobius"/>
    </source>
</evidence>
<dbReference type="SUPFAM" id="SSF103473">
    <property type="entry name" value="MFS general substrate transporter"/>
    <property type="match status" value="1"/>
</dbReference>
<protein>
    <submittedName>
        <fullName evidence="9">Putative membrane protein</fullName>
    </submittedName>
</protein>
<evidence type="ECO:0000256" key="6">
    <source>
        <dbReference type="ARBA" id="ARBA00023136"/>
    </source>
</evidence>
<feature type="transmembrane region" description="Helical" evidence="7">
    <location>
        <begin position="245"/>
        <end position="264"/>
    </location>
</feature>
<evidence type="ECO:0000256" key="1">
    <source>
        <dbReference type="ARBA" id="ARBA00004651"/>
    </source>
</evidence>
<evidence type="ECO:0000256" key="2">
    <source>
        <dbReference type="ARBA" id="ARBA00022448"/>
    </source>
</evidence>
<dbReference type="InterPro" id="IPR050189">
    <property type="entry name" value="MFS_Efflux_Transporters"/>
</dbReference>
<feature type="transmembrane region" description="Helical" evidence="7">
    <location>
        <begin position="72"/>
        <end position="99"/>
    </location>
</feature>
<feature type="transmembrane region" description="Helical" evidence="7">
    <location>
        <begin position="307"/>
        <end position="328"/>
    </location>
</feature>
<evidence type="ECO:0000259" key="8">
    <source>
        <dbReference type="PROSITE" id="PS50850"/>
    </source>
</evidence>
<keyword evidence="3" id="KW-1003">Cell membrane</keyword>
<dbReference type="PRINTS" id="PR01035">
    <property type="entry name" value="TCRTETA"/>
</dbReference>
<comment type="subcellular location">
    <subcellularLocation>
        <location evidence="1">Cell membrane</location>
        <topology evidence="1">Multi-pass membrane protein</topology>
    </subcellularLocation>
</comment>
<keyword evidence="4 7" id="KW-0812">Transmembrane</keyword>
<keyword evidence="5 7" id="KW-1133">Transmembrane helix</keyword>
<feature type="transmembrane region" description="Helical" evidence="7">
    <location>
        <begin position="340"/>
        <end position="357"/>
    </location>
</feature>
<dbReference type="Proteomes" id="UP000005850">
    <property type="component" value="Chromosome"/>
</dbReference>
<dbReference type="Pfam" id="PF07690">
    <property type="entry name" value="MFS_1"/>
    <property type="match status" value="1"/>
</dbReference>
<dbReference type="InterPro" id="IPR011701">
    <property type="entry name" value="MFS"/>
</dbReference>
<dbReference type="InterPro" id="IPR001958">
    <property type="entry name" value="Tet-R_TetA/multi-R_MdtG-like"/>
</dbReference>
<dbReference type="Gene3D" id="1.20.1720.10">
    <property type="entry name" value="Multidrug resistance protein D"/>
    <property type="match status" value="1"/>
</dbReference>
<evidence type="ECO:0000256" key="5">
    <source>
        <dbReference type="ARBA" id="ARBA00022989"/>
    </source>
</evidence>
<feature type="transmembrane region" description="Helical" evidence="7">
    <location>
        <begin position="40"/>
        <end position="60"/>
    </location>
</feature>
<dbReference type="GO" id="GO:0005886">
    <property type="term" value="C:plasma membrane"/>
    <property type="evidence" value="ECO:0007669"/>
    <property type="project" value="UniProtKB-SubCell"/>
</dbReference>
<keyword evidence="6 7" id="KW-0472">Membrane</keyword>
<dbReference type="GO" id="GO:0022857">
    <property type="term" value="F:transmembrane transporter activity"/>
    <property type="evidence" value="ECO:0007669"/>
    <property type="project" value="InterPro"/>
</dbReference>
<dbReference type="EMBL" id="CP007806">
    <property type="protein sequence ID" value="AIG25856.1"/>
    <property type="molecule type" value="Genomic_DNA"/>
</dbReference>
<feature type="transmembrane region" description="Helical" evidence="7">
    <location>
        <begin position="158"/>
        <end position="180"/>
    </location>
</feature>
<name>A0A075R329_BRELA</name>
<feature type="domain" description="Major facilitator superfamily (MFS) profile" evidence="8">
    <location>
        <begin position="6"/>
        <end position="384"/>
    </location>
</feature>
<dbReference type="RefSeq" id="WP_003338068.1">
    <property type="nucleotide sequence ID" value="NZ_CP007806.1"/>
</dbReference>
<feature type="transmembrane region" description="Helical" evidence="7">
    <location>
        <begin position="363"/>
        <end position="384"/>
    </location>
</feature>
<keyword evidence="10" id="KW-1185">Reference proteome</keyword>
<dbReference type="AlphaFoldDB" id="A0A075R329"/>
<accession>A0A075R329</accession>
<feature type="transmembrane region" description="Helical" evidence="7">
    <location>
        <begin position="134"/>
        <end position="152"/>
    </location>
</feature>
<evidence type="ECO:0000313" key="10">
    <source>
        <dbReference type="Proteomes" id="UP000005850"/>
    </source>
</evidence>
<dbReference type="STRING" id="1042163.BRLA_c015280"/>
<dbReference type="KEGG" id="blr:BRLA_c015280"/>
<evidence type="ECO:0000313" key="9">
    <source>
        <dbReference type="EMBL" id="AIG25856.1"/>
    </source>
</evidence>
<gene>
    <name evidence="9" type="primary">ymfD_1</name>
    <name evidence="9" type="ORF">BRLA_c015280</name>
</gene>
<feature type="transmembrane region" description="Helical" evidence="7">
    <location>
        <begin position="105"/>
        <end position="122"/>
    </location>
</feature>
<keyword evidence="2" id="KW-0813">Transport</keyword>
<dbReference type="InterPro" id="IPR036259">
    <property type="entry name" value="MFS_trans_sf"/>
</dbReference>
<dbReference type="InterPro" id="IPR020846">
    <property type="entry name" value="MFS_dom"/>
</dbReference>
<organism evidence="9 10">
    <name type="scientific">Brevibacillus laterosporus LMG 15441</name>
    <dbReference type="NCBI Taxonomy" id="1042163"/>
    <lineage>
        <taxon>Bacteria</taxon>
        <taxon>Bacillati</taxon>
        <taxon>Bacillota</taxon>
        <taxon>Bacilli</taxon>
        <taxon>Bacillales</taxon>
        <taxon>Paenibacillaceae</taxon>
        <taxon>Brevibacillus</taxon>
    </lineage>
</organism>
<dbReference type="HOGENOM" id="CLU_001265_47_1_9"/>
<evidence type="ECO:0000256" key="3">
    <source>
        <dbReference type="ARBA" id="ARBA00022475"/>
    </source>
</evidence>
<reference evidence="9 10" key="1">
    <citation type="journal article" date="2011" name="J. Bacteriol.">
        <title>Genome sequence of Brevibacillus laterosporus LMG 15441, a pathogen of invertebrates.</title>
        <authorList>
            <person name="Djukic M."/>
            <person name="Poehlein A."/>
            <person name="Thurmer A."/>
            <person name="Daniel R."/>
        </authorList>
    </citation>
    <scope>NUCLEOTIDE SEQUENCE [LARGE SCALE GENOMIC DNA]</scope>
    <source>
        <strain evidence="9 10">LMG 15441</strain>
    </source>
</reference>
<evidence type="ECO:0000256" key="4">
    <source>
        <dbReference type="ARBA" id="ARBA00022692"/>
    </source>
</evidence>